<comment type="caution">
    <text evidence="3">The sequence shown here is derived from an EMBL/GenBank/DDBJ whole genome shotgun (WGS) entry which is preliminary data.</text>
</comment>
<gene>
    <name evidence="3" type="ORF">ACFOD3_02665</name>
</gene>
<feature type="signal peptide" evidence="2">
    <location>
        <begin position="1"/>
        <end position="24"/>
    </location>
</feature>
<accession>A0ABV7BPF8</accession>
<dbReference type="NCBIfam" id="TIGR03016">
    <property type="entry name" value="pepcterm_hypo_1"/>
    <property type="match status" value="1"/>
</dbReference>
<sequence>MAEQALRARPLALLLALGATPALGASPPLPDATGPGSLPSVRAAAEARATAERGGLADTSVAPPIRLGQFGYPITGVPSAPAEPSRAWEIRPSLSVQAVATDNLRQSSNRKSGDVFTTIEPGVAISADTARLQGVLSYAPSARFHAENRNEDRLDHNFNGQALASLVPGRVYLDVRGASSVQSVTGGFAPESNAVAEEGDRLQTTSFQVSPYIVQRFGDTATAQIGYAFQSVDQSGGDGALALQPGLAGQGLRRGDVTQSFTAHQGYAVVRTGPDFGRLAMEGRLEATSYIGDGVLDGAYRRIGTVEARYAILRGVALLVEGGYEQQRFAGTPGIDISEPVWAVGARFDFSESSRMTVRYGRRDGFNSLSVDASIAVGGRTRVSARYGEKLSSSALDAADLLSTTSLDQFGNPIDLSTGLPVVRPFSGSFLGTQNSLSRVRSASAAIVQTWPRDIFALTVTQEERTPVSVAQGGTAFAQRGTSGSFTWSHALTPATDAIAFLQYGRSSSDLGGDGTTMSASLTFVHQLRERTALTLQLASSRRETAGSNQTATQNYILIGLRQTF</sequence>
<dbReference type="EMBL" id="JBHRSB010000001">
    <property type="protein sequence ID" value="MFC2998776.1"/>
    <property type="molecule type" value="Genomic_DNA"/>
</dbReference>
<reference evidence="4" key="1">
    <citation type="journal article" date="2019" name="Int. J. Syst. Evol. Microbiol.">
        <title>The Global Catalogue of Microorganisms (GCM) 10K type strain sequencing project: providing services to taxonomists for standard genome sequencing and annotation.</title>
        <authorList>
            <consortium name="The Broad Institute Genomics Platform"/>
            <consortium name="The Broad Institute Genome Sequencing Center for Infectious Disease"/>
            <person name="Wu L."/>
            <person name="Ma J."/>
        </authorList>
    </citation>
    <scope>NUCLEOTIDE SEQUENCE [LARGE SCALE GENOMIC DNA]</scope>
    <source>
        <strain evidence="4">CGMCC 1.16855</strain>
    </source>
</reference>
<dbReference type="Proteomes" id="UP001595420">
    <property type="component" value="Unassembled WGS sequence"/>
</dbReference>
<evidence type="ECO:0000256" key="2">
    <source>
        <dbReference type="SAM" id="SignalP"/>
    </source>
</evidence>
<keyword evidence="4" id="KW-1185">Reference proteome</keyword>
<evidence type="ECO:0000256" key="1">
    <source>
        <dbReference type="SAM" id="MobiDB-lite"/>
    </source>
</evidence>
<feature type="region of interest" description="Disordered" evidence="1">
    <location>
        <begin position="25"/>
        <end position="57"/>
    </location>
</feature>
<proteinExistence type="predicted"/>
<dbReference type="RefSeq" id="WP_216834349.1">
    <property type="nucleotide sequence ID" value="NZ_JAFNJS010000001.1"/>
</dbReference>
<evidence type="ECO:0000313" key="4">
    <source>
        <dbReference type="Proteomes" id="UP001595420"/>
    </source>
</evidence>
<evidence type="ECO:0000313" key="3">
    <source>
        <dbReference type="EMBL" id="MFC2998776.1"/>
    </source>
</evidence>
<dbReference type="InterPro" id="IPR017467">
    <property type="entry name" value="CHP03016_PEP-CTERM"/>
</dbReference>
<feature type="chain" id="PRO_5046162604" evidence="2">
    <location>
        <begin position="25"/>
        <end position="565"/>
    </location>
</feature>
<organism evidence="3 4">
    <name type="scientific">Falsiroseomonas tokyonensis</name>
    <dbReference type="NCBI Taxonomy" id="430521"/>
    <lineage>
        <taxon>Bacteria</taxon>
        <taxon>Pseudomonadati</taxon>
        <taxon>Pseudomonadota</taxon>
        <taxon>Alphaproteobacteria</taxon>
        <taxon>Acetobacterales</taxon>
        <taxon>Roseomonadaceae</taxon>
        <taxon>Falsiroseomonas</taxon>
    </lineage>
</organism>
<name>A0ABV7BPF8_9PROT</name>
<protein>
    <submittedName>
        <fullName evidence="3">TIGR03016 family PEP-CTERM system-associated outer membrane protein</fullName>
    </submittedName>
</protein>
<keyword evidence="2" id="KW-0732">Signal</keyword>